<comment type="caution">
    <text evidence="5">The sequence shown here is derived from an EMBL/GenBank/DDBJ whole genome shotgun (WGS) entry which is preliminary data.</text>
</comment>
<organism evidence="5 6">
    <name type="scientific">Paenibacillus plantiphilus</name>
    <dbReference type="NCBI Taxonomy" id="2905650"/>
    <lineage>
        <taxon>Bacteria</taxon>
        <taxon>Bacillati</taxon>
        <taxon>Bacillota</taxon>
        <taxon>Bacilli</taxon>
        <taxon>Bacillales</taxon>
        <taxon>Paenibacillaceae</taxon>
        <taxon>Paenibacillus</taxon>
    </lineage>
</organism>
<feature type="transmembrane region" description="Helical" evidence="2">
    <location>
        <begin position="95"/>
        <end position="114"/>
    </location>
</feature>
<feature type="domain" description="GGDEF" evidence="4">
    <location>
        <begin position="412"/>
        <end position="554"/>
    </location>
</feature>
<feature type="transmembrane region" description="Helical" evidence="2">
    <location>
        <begin position="34"/>
        <end position="51"/>
    </location>
</feature>
<proteinExistence type="predicted"/>
<dbReference type="SMART" id="SM00267">
    <property type="entry name" value="GGDEF"/>
    <property type="match status" value="1"/>
</dbReference>
<dbReference type="InterPro" id="IPR050469">
    <property type="entry name" value="Diguanylate_Cyclase"/>
</dbReference>
<feature type="transmembrane region" description="Helical" evidence="2">
    <location>
        <begin position="195"/>
        <end position="217"/>
    </location>
</feature>
<sequence length="554" mass="62749">MGLLTWLDLCIFSVLMALFLYVFVYNTVTLLHKVYLIFHFLIMIWPFGQFAVGMTDNPHFQMIYTNVSFVFLSLVGFGWLLFLRFLINPAYVLRLGSFLNMLLPALIIAIGIAINPGGVYIPELNGPYTTYGPIFWFLVATHLIYCTYSVILINRAYRSEANPHYKTKIAYALIGLIVLAAFGLFDVIWNTLLASVLPAIPGVFSIGIAIAIVCFVISVHKQRSYDIVGIAKQDVIHTIAAGIIVLDGQERVVEMNRLPSPRLRVKLGKRLDMERYLHSISGTKDEESFLSAYRSNPPERAAMEIAIEQDDSILYLSLHAAPIMGDHNRIIGRVITFQDVTELRLLVDQSNEQYEAMQERNRELIQMQDKLFQANQKLEQMAVTDSLTGCFNRRYLMGRLEYEIKRNQRYRFPFSIMLFDIDFFKSVNDSYGHLIGDDVIRQTAGVVRDSLRGTDLLARYGGEEFAVYLPQTDREQADMLAERICQAVACNQVPIGKDDASVSVTISIGVLSVEGQAEHDGDSTEAYLHELFANVDEALYEAKKGGRNRIVHFP</sequence>
<dbReference type="SUPFAM" id="SSF55073">
    <property type="entry name" value="Nucleotide cyclase"/>
    <property type="match status" value="1"/>
</dbReference>
<reference evidence="5" key="1">
    <citation type="submission" date="2022-01" db="EMBL/GenBank/DDBJ databases">
        <authorList>
            <person name="Criscuolo A."/>
        </authorList>
    </citation>
    <scope>NUCLEOTIDE SEQUENCE</scope>
    <source>
        <strain evidence="5">CIP111893</strain>
    </source>
</reference>
<dbReference type="PANTHER" id="PTHR45138:SF9">
    <property type="entry name" value="DIGUANYLATE CYCLASE DGCM-RELATED"/>
    <property type="match status" value="1"/>
</dbReference>
<dbReference type="NCBIfam" id="TIGR00254">
    <property type="entry name" value="GGDEF"/>
    <property type="match status" value="1"/>
</dbReference>
<feature type="domain" description="PAC" evidence="3">
    <location>
        <begin position="299"/>
        <end position="352"/>
    </location>
</feature>
<dbReference type="CDD" id="cd01949">
    <property type="entry name" value="GGDEF"/>
    <property type="match status" value="1"/>
</dbReference>
<feature type="transmembrane region" description="Helical" evidence="2">
    <location>
        <begin position="6"/>
        <end position="25"/>
    </location>
</feature>
<dbReference type="PANTHER" id="PTHR45138">
    <property type="entry name" value="REGULATORY COMPONENTS OF SENSORY TRANSDUCTION SYSTEM"/>
    <property type="match status" value="1"/>
</dbReference>
<dbReference type="Proteomes" id="UP000838686">
    <property type="component" value="Unassembled WGS sequence"/>
</dbReference>
<keyword evidence="6" id="KW-1185">Reference proteome</keyword>
<accession>A0ABM9CF66</accession>
<dbReference type="RefSeq" id="WP_236343627.1">
    <property type="nucleotide sequence ID" value="NZ_CAKMMF010000018.1"/>
</dbReference>
<protein>
    <recommendedName>
        <fullName evidence="7">GGDEF domain-containing protein</fullName>
    </recommendedName>
</protein>
<evidence type="ECO:0000259" key="3">
    <source>
        <dbReference type="PROSITE" id="PS50113"/>
    </source>
</evidence>
<dbReference type="InterPro" id="IPR043128">
    <property type="entry name" value="Rev_trsase/Diguanyl_cyclase"/>
</dbReference>
<name>A0ABM9CF66_9BACL</name>
<dbReference type="EMBL" id="CAKMMF010000018">
    <property type="protein sequence ID" value="CAH1210815.1"/>
    <property type="molecule type" value="Genomic_DNA"/>
</dbReference>
<feature type="transmembrane region" description="Helical" evidence="2">
    <location>
        <begin position="134"/>
        <end position="157"/>
    </location>
</feature>
<feature type="transmembrane region" description="Helical" evidence="2">
    <location>
        <begin position="63"/>
        <end position="83"/>
    </location>
</feature>
<evidence type="ECO:0000313" key="5">
    <source>
        <dbReference type="EMBL" id="CAH1210815.1"/>
    </source>
</evidence>
<dbReference type="InterPro" id="IPR000160">
    <property type="entry name" value="GGDEF_dom"/>
</dbReference>
<dbReference type="PROSITE" id="PS50887">
    <property type="entry name" value="GGDEF"/>
    <property type="match status" value="1"/>
</dbReference>
<keyword evidence="2" id="KW-0812">Transmembrane</keyword>
<feature type="transmembrane region" description="Helical" evidence="2">
    <location>
        <begin position="169"/>
        <end position="189"/>
    </location>
</feature>
<feature type="coiled-coil region" evidence="1">
    <location>
        <begin position="340"/>
        <end position="377"/>
    </location>
</feature>
<keyword evidence="1" id="KW-0175">Coiled coil</keyword>
<dbReference type="Pfam" id="PF16927">
    <property type="entry name" value="HisKA_7TM"/>
    <property type="match status" value="1"/>
</dbReference>
<evidence type="ECO:0000256" key="1">
    <source>
        <dbReference type="SAM" id="Coils"/>
    </source>
</evidence>
<dbReference type="Gene3D" id="3.30.450.20">
    <property type="entry name" value="PAS domain"/>
    <property type="match status" value="1"/>
</dbReference>
<evidence type="ECO:0000259" key="4">
    <source>
        <dbReference type="PROSITE" id="PS50887"/>
    </source>
</evidence>
<dbReference type="Pfam" id="PF00990">
    <property type="entry name" value="GGDEF"/>
    <property type="match status" value="1"/>
</dbReference>
<keyword evidence="2" id="KW-0472">Membrane</keyword>
<dbReference type="PROSITE" id="PS50113">
    <property type="entry name" value="PAC"/>
    <property type="match status" value="1"/>
</dbReference>
<dbReference type="Gene3D" id="3.30.70.270">
    <property type="match status" value="1"/>
</dbReference>
<dbReference type="InterPro" id="IPR029787">
    <property type="entry name" value="Nucleotide_cyclase"/>
</dbReference>
<gene>
    <name evidence="5" type="ORF">PAECIP111893_03290</name>
</gene>
<keyword evidence="2" id="KW-1133">Transmembrane helix</keyword>
<evidence type="ECO:0000313" key="6">
    <source>
        <dbReference type="Proteomes" id="UP000838686"/>
    </source>
</evidence>
<dbReference type="InterPro" id="IPR000700">
    <property type="entry name" value="PAS-assoc_C"/>
</dbReference>
<evidence type="ECO:0000256" key="2">
    <source>
        <dbReference type="SAM" id="Phobius"/>
    </source>
</evidence>
<dbReference type="InterPro" id="IPR031621">
    <property type="entry name" value="HisKA_7TM"/>
</dbReference>
<evidence type="ECO:0008006" key="7">
    <source>
        <dbReference type="Google" id="ProtNLM"/>
    </source>
</evidence>